<dbReference type="InterPro" id="IPR018039">
    <property type="entry name" value="IF_conserved"/>
</dbReference>
<dbReference type="Gene3D" id="1.20.5.170">
    <property type="match status" value="1"/>
</dbReference>
<feature type="coiled-coil region" evidence="5">
    <location>
        <begin position="399"/>
        <end position="451"/>
    </location>
</feature>
<evidence type="ECO:0000256" key="2">
    <source>
        <dbReference type="ARBA" id="ARBA00023054"/>
    </source>
</evidence>
<comment type="caution">
    <text evidence="8">The sequence shown here is derived from an EMBL/GenBank/DDBJ whole genome shotgun (WGS) entry which is preliminary data.</text>
</comment>
<dbReference type="GO" id="GO:0099184">
    <property type="term" value="F:structural constituent of postsynaptic intermediate filament cytoskeleton"/>
    <property type="evidence" value="ECO:0007669"/>
    <property type="project" value="TreeGrafter"/>
</dbReference>
<dbReference type="EMBL" id="JAICCE010000017">
    <property type="protein sequence ID" value="KAG9265503.1"/>
    <property type="molecule type" value="Genomic_DNA"/>
</dbReference>
<dbReference type="AlphaFoldDB" id="A0A8T2L1P7"/>
<dbReference type="FunFam" id="1.20.5.500:FF:000001">
    <property type="entry name" value="Type II keratin 23"/>
    <property type="match status" value="1"/>
</dbReference>
<dbReference type="FunFam" id="1.20.5.1160:FF:000001">
    <property type="entry name" value="Keratin type II"/>
    <property type="match status" value="1"/>
</dbReference>
<dbReference type="PROSITE" id="PS51842">
    <property type="entry name" value="IF_ROD_2"/>
    <property type="match status" value="1"/>
</dbReference>
<dbReference type="GO" id="GO:0005737">
    <property type="term" value="C:cytoplasm"/>
    <property type="evidence" value="ECO:0007669"/>
    <property type="project" value="TreeGrafter"/>
</dbReference>
<dbReference type="FunFam" id="1.20.5.170:FF:000002">
    <property type="entry name" value="Type I keratin KA11"/>
    <property type="match status" value="1"/>
</dbReference>
<feature type="compositionally biased region" description="Acidic residues" evidence="6">
    <location>
        <begin position="542"/>
        <end position="706"/>
    </location>
</feature>
<feature type="region of interest" description="Disordered" evidence="6">
    <location>
        <begin position="533"/>
        <end position="817"/>
    </location>
</feature>
<dbReference type="PROSITE" id="PS00226">
    <property type="entry name" value="IF_ROD_1"/>
    <property type="match status" value="1"/>
</dbReference>
<name>A0A8T2L1P7_ASTMX</name>
<dbReference type="SUPFAM" id="SSF64593">
    <property type="entry name" value="Intermediate filament protein, coiled coil region"/>
    <property type="match status" value="2"/>
</dbReference>
<keyword evidence="1 4" id="KW-0403">Intermediate filament</keyword>
<evidence type="ECO:0000256" key="5">
    <source>
        <dbReference type="SAM" id="Coils"/>
    </source>
</evidence>
<accession>A0A8T2L1P7</accession>
<evidence type="ECO:0000256" key="6">
    <source>
        <dbReference type="SAM" id="MobiDB-lite"/>
    </source>
</evidence>
<organism evidence="8 9">
    <name type="scientific">Astyanax mexicanus</name>
    <name type="common">Blind cave fish</name>
    <name type="synonym">Astyanax fasciatus mexicanus</name>
    <dbReference type="NCBI Taxonomy" id="7994"/>
    <lineage>
        <taxon>Eukaryota</taxon>
        <taxon>Metazoa</taxon>
        <taxon>Chordata</taxon>
        <taxon>Craniata</taxon>
        <taxon>Vertebrata</taxon>
        <taxon>Euteleostomi</taxon>
        <taxon>Actinopterygii</taxon>
        <taxon>Neopterygii</taxon>
        <taxon>Teleostei</taxon>
        <taxon>Ostariophysi</taxon>
        <taxon>Characiformes</taxon>
        <taxon>Characoidei</taxon>
        <taxon>Acestrorhamphidae</taxon>
        <taxon>Acestrorhamphinae</taxon>
        <taxon>Astyanax</taxon>
    </lineage>
</organism>
<dbReference type="InterPro" id="IPR050405">
    <property type="entry name" value="Intermediate_filament"/>
</dbReference>
<gene>
    <name evidence="8" type="primary">NEFL</name>
    <name evidence="8" type="ORF">AMEX_G19950</name>
</gene>
<dbReference type="Proteomes" id="UP000752171">
    <property type="component" value="Unassembled WGS sequence"/>
</dbReference>
<evidence type="ECO:0000256" key="3">
    <source>
        <dbReference type="ARBA" id="ARBA00061646"/>
    </source>
</evidence>
<evidence type="ECO:0000313" key="8">
    <source>
        <dbReference type="EMBL" id="KAG9265503.1"/>
    </source>
</evidence>
<dbReference type="Gene3D" id="1.20.5.500">
    <property type="entry name" value="Single helix bin"/>
    <property type="match status" value="1"/>
</dbReference>
<feature type="domain" description="IF rod" evidence="7">
    <location>
        <begin position="169"/>
        <end position="480"/>
    </location>
</feature>
<sequence length="817" mass="91693">MRTFLPALISGTMTSFQKGRARAMVSFRLSQSLENHLRQTSPSWLYKLRRDCSKSSSSVFCRLTAGRVKGTEHPVLAVMSSSGYDPYFSSSCYKRWYVESSPRAPARSRSRTIYTSHAAPLPSARLHYASPGRTSSSSLLLSNPAHSVELDLCQAAQVSSEFRQVRTQEKAQLQELNDRFAGFIERVHELEQQNRALESELLLLRQRHGEPSRLRALYEQEARTLRAAVDEARLEKQAALSQRDHMEDTLRNLQGHYEKEVLAREDAEAKLLEARKEADEGALSQVELEKRVNTLLDELAFLKKIHEGEISELQVQIQYGAQIAVETEATKPDLSSALRDIRSQYERLAARNMQAAEDWFRGKVGHLTESVAHHSEAVRSSKDEAGEYRRQLQACVLEIDACKSLNDSLEKQLRDVEDKQSAEIAAMQDTINELENELRATKGEMARYLKEYQDLLNVKMALDIEIAAYRKLLEGEESRFNVGMGVGMGVAGGLASAYSIGPAYSRPMFTMQSTVSSGAPYLLGSRLISSTLSAMPPRVEKEEEEEEEAEEEEKEEEEEEEGEKEEEKAGEEEEEEKEGEEEEEAKEEEQEEEEEKEGEGEEAEEAAAEAAEEEEEEKEGEKEEGEEGEGEEAEEGKDEEEGAEKEEAEEEAAAAEEEEEEGKEKEEKEEEEAAGGEEEGAEEAAGEGEEEEEGEKEEDKEEEAEAESEKDKGEAAAEPESEDTEPAAPAEKQKPEVKKEKAEPEPAKEKVEAKPEPAKEKAKEEPEKPKPKPKEKAEAEKPKPKDEGDKAKAEAKESPKPEPEKKKKEEEKPKAKK</sequence>
<dbReference type="Gene3D" id="1.20.5.1160">
    <property type="entry name" value="Vasodilator-stimulated phosphoprotein"/>
    <property type="match status" value="1"/>
</dbReference>
<evidence type="ECO:0000256" key="4">
    <source>
        <dbReference type="RuleBase" id="RU000685"/>
    </source>
</evidence>
<evidence type="ECO:0000256" key="1">
    <source>
        <dbReference type="ARBA" id="ARBA00022754"/>
    </source>
</evidence>
<reference evidence="8 9" key="1">
    <citation type="submission" date="2021-07" db="EMBL/GenBank/DDBJ databases">
        <authorList>
            <person name="Imarazene B."/>
            <person name="Zahm M."/>
            <person name="Klopp C."/>
            <person name="Cabau C."/>
            <person name="Beille S."/>
            <person name="Jouanno E."/>
            <person name="Castinel A."/>
            <person name="Lluch J."/>
            <person name="Gil L."/>
            <person name="Kuchtly C."/>
            <person name="Lopez Roques C."/>
            <person name="Donnadieu C."/>
            <person name="Parrinello H."/>
            <person name="Journot L."/>
            <person name="Du K."/>
            <person name="Schartl M."/>
            <person name="Retaux S."/>
            <person name="Guiguen Y."/>
        </authorList>
    </citation>
    <scope>NUCLEOTIDE SEQUENCE [LARGE SCALE GENOMIC DNA]</scope>
    <source>
        <strain evidence="8">Pach_M1</strain>
        <tissue evidence="8">Testis</tissue>
    </source>
</reference>
<dbReference type="InterPro" id="IPR039008">
    <property type="entry name" value="IF_rod_dom"/>
</dbReference>
<dbReference type="GO" id="GO:0005882">
    <property type="term" value="C:intermediate filament"/>
    <property type="evidence" value="ECO:0007669"/>
    <property type="project" value="UniProtKB-KW"/>
</dbReference>
<dbReference type="Pfam" id="PF00038">
    <property type="entry name" value="Filament"/>
    <property type="match status" value="1"/>
</dbReference>
<evidence type="ECO:0000313" key="9">
    <source>
        <dbReference type="Proteomes" id="UP000752171"/>
    </source>
</evidence>
<dbReference type="PANTHER" id="PTHR45652">
    <property type="entry name" value="GLIAL FIBRILLARY ACIDIC PROTEIN"/>
    <property type="match status" value="1"/>
</dbReference>
<feature type="compositionally biased region" description="Basic and acidic residues" evidence="6">
    <location>
        <begin position="731"/>
        <end position="817"/>
    </location>
</feature>
<feature type="coiled-coil region" evidence="5">
    <location>
        <begin position="173"/>
        <end position="305"/>
    </location>
</feature>
<dbReference type="SMART" id="SM01391">
    <property type="entry name" value="Filament"/>
    <property type="match status" value="1"/>
</dbReference>
<dbReference type="GO" id="GO:0033693">
    <property type="term" value="P:neurofilament bundle assembly"/>
    <property type="evidence" value="ECO:0007669"/>
    <property type="project" value="TreeGrafter"/>
</dbReference>
<dbReference type="OrthoDB" id="2441647at2759"/>
<evidence type="ECO:0000259" key="7">
    <source>
        <dbReference type="PROSITE" id="PS51842"/>
    </source>
</evidence>
<protein>
    <submittedName>
        <fullName evidence="8">Neurofilament light polypeptide isoform X1</fullName>
    </submittedName>
</protein>
<proteinExistence type="inferred from homology"/>
<dbReference type="GO" id="GO:0099160">
    <property type="term" value="C:postsynaptic intermediate filament cytoskeleton"/>
    <property type="evidence" value="ECO:0007669"/>
    <property type="project" value="TreeGrafter"/>
</dbReference>
<dbReference type="PANTHER" id="PTHR45652:SF16">
    <property type="entry name" value="NEUROFILAMENT LIGHT POLYPEPTIDE-LIKE"/>
    <property type="match status" value="1"/>
</dbReference>
<comment type="similarity">
    <text evidence="3 4">Belongs to the intermediate filament family.</text>
</comment>
<dbReference type="GO" id="GO:0030424">
    <property type="term" value="C:axon"/>
    <property type="evidence" value="ECO:0007669"/>
    <property type="project" value="TreeGrafter"/>
</dbReference>
<keyword evidence="2 5" id="KW-0175">Coiled coil</keyword>